<evidence type="ECO:0000256" key="4">
    <source>
        <dbReference type="ARBA" id="ARBA00023163"/>
    </source>
</evidence>
<name>A0ABU3CDA4_9FLAO</name>
<dbReference type="InterPro" id="IPR039420">
    <property type="entry name" value="WalR-like"/>
</dbReference>
<dbReference type="EMBL" id="JAVRHQ010000024">
    <property type="protein sequence ID" value="MDT0644327.1"/>
    <property type="molecule type" value="Genomic_DNA"/>
</dbReference>
<dbReference type="SUPFAM" id="SSF46894">
    <property type="entry name" value="C-terminal effector domain of the bipartite response regulators"/>
    <property type="match status" value="1"/>
</dbReference>
<dbReference type="SMART" id="SM00448">
    <property type="entry name" value="REC"/>
    <property type="match status" value="1"/>
</dbReference>
<dbReference type="InterPro" id="IPR000792">
    <property type="entry name" value="Tscrpt_reg_LuxR_C"/>
</dbReference>
<dbReference type="InterPro" id="IPR058245">
    <property type="entry name" value="NreC/VraR/RcsB-like_REC"/>
</dbReference>
<dbReference type="InterPro" id="IPR001789">
    <property type="entry name" value="Sig_transdc_resp-reg_receiver"/>
</dbReference>
<keyword evidence="1 5" id="KW-0597">Phosphoprotein</keyword>
<dbReference type="PANTHER" id="PTHR43214:SF41">
    <property type="entry name" value="NITRATE_NITRITE RESPONSE REGULATOR PROTEIN NARP"/>
    <property type="match status" value="1"/>
</dbReference>
<gene>
    <name evidence="8" type="ORF">RM553_15925</name>
</gene>
<dbReference type="Proteomes" id="UP001262889">
    <property type="component" value="Unassembled WGS sequence"/>
</dbReference>
<dbReference type="InterPro" id="IPR011006">
    <property type="entry name" value="CheY-like_superfamily"/>
</dbReference>
<evidence type="ECO:0000259" key="7">
    <source>
        <dbReference type="PROSITE" id="PS50110"/>
    </source>
</evidence>
<dbReference type="PROSITE" id="PS50043">
    <property type="entry name" value="HTH_LUXR_2"/>
    <property type="match status" value="1"/>
</dbReference>
<keyword evidence="4" id="KW-0804">Transcription</keyword>
<evidence type="ECO:0000313" key="8">
    <source>
        <dbReference type="EMBL" id="MDT0644327.1"/>
    </source>
</evidence>
<accession>A0ABU3CDA4</accession>
<dbReference type="CDD" id="cd17535">
    <property type="entry name" value="REC_NarL-like"/>
    <property type="match status" value="1"/>
</dbReference>
<dbReference type="Pfam" id="PF00072">
    <property type="entry name" value="Response_reg"/>
    <property type="match status" value="1"/>
</dbReference>
<evidence type="ECO:0000256" key="1">
    <source>
        <dbReference type="ARBA" id="ARBA00022553"/>
    </source>
</evidence>
<protein>
    <submittedName>
        <fullName evidence="8">Response regulator transcription factor</fullName>
    </submittedName>
</protein>
<keyword evidence="3" id="KW-0238">DNA-binding</keyword>
<organism evidence="8 9">
    <name type="scientific">Autumnicola tepida</name>
    <dbReference type="NCBI Taxonomy" id="3075595"/>
    <lineage>
        <taxon>Bacteria</taxon>
        <taxon>Pseudomonadati</taxon>
        <taxon>Bacteroidota</taxon>
        <taxon>Flavobacteriia</taxon>
        <taxon>Flavobacteriales</taxon>
        <taxon>Flavobacteriaceae</taxon>
        <taxon>Autumnicola</taxon>
    </lineage>
</organism>
<dbReference type="InterPro" id="IPR016032">
    <property type="entry name" value="Sig_transdc_resp-reg_C-effctor"/>
</dbReference>
<evidence type="ECO:0000256" key="3">
    <source>
        <dbReference type="ARBA" id="ARBA00023125"/>
    </source>
</evidence>
<dbReference type="Gene3D" id="3.40.50.2300">
    <property type="match status" value="1"/>
</dbReference>
<dbReference type="Pfam" id="PF00196">
    <property type="entry name" value="GerE"/>
    <property type="match status" value="1"/>
</dbReference>
<reference evidence="8 9" key="1">
    <citation type="submission" date="2023-09" db="EMBL/GenBank/DDBJ databases">
        <authorList>
            <person name="Rey-Velasco X."/>
        </authorList>
    </citation>
    <scope>NUCLEOTIDE SEQUENCE [LARGE SCALE GENOMIC DNA]</scope>
    <source>
        <strain evidence="8 9">F363</strain>
    </source>
</reference>
<dbReference type="CDD" id="cd06170">
    <property type="entry name" value="LuxR_C_like"/>
    <property type="match status" value="1"/>
</dbReference>
<feature type="domain" description="Response regulatory" evidence="7">
    <location>
        <begin position="4"/>
        <end position="122"/>
    </location>
</feature>
<feature type="domain" description="HTH luxR-type" evidence="6">
    <location>
        <begin position="140"/>
        <end position="205"/>
    </location>
</feature>
<keyword evidence="2" id="KW-0805">Transcription regulation</keyword>
<dbReference type="PRINTS" id="PR00038">
    <property type="entry name" value="HTHLUXR"/>
</dbReference>
<dbReference type="RefSeq" id="WP_311535945.1">
    <property type="nucleotide sequence ID" value="NZ_JAVRHQ010000024.1"/>
</dbReference>
<dbReference type="PROSITE" id="PS50110">
    <property type="entry name" value="RESPONSE_REGULATORY"/>
    <property type="match status" value="1"/>
</dbReference>
<feature type="modified residue" description="4-aspartylphosphate" evidence="5">
    <location>
        <position position="57"/>
    </location>
</feature>
<dbReference type="SUPFAM" id="SSF52172">
    <property type="entry name" value="CheY-like"/>
    <property type="match status" value="1"/>
</dbReference>
<sequence>MKKKIIIVDDHTLFAQSLHGLIKSYENFEVLKVCKNGKELMEYFNAGNLQPDLILLDIIMPVKNGLETMEWLKKTVPEQKALALSMEHDEKTIIAMLKMGCRGYLLKDIDPDEFIHAMNSVLNTGYYYSKEISELVINGEKKDAFELTSREKEFLYFACTEMTYKEVASEMQLSPKTIDGYRENLFGKLDVKSRTGLVLFAIKNNIYQI</sequence>
<evidence type="ECO:0000256" key="2">
    <source>
        <dbReference type="ARBA" id="ARBA00023015"/>
    </source>
</evidence>
<dbReference type="SMART" id="SM00421">
    <property type="entry name" value="HTH_LUXR"/>
    <property type="match status" value="1"/>
</dbReference>
<comment type="caution">
    <text evidence="8">The sequence shown here is derived from an EMBL/GenBank/DDBJ whole genome shotgun (WGS) entry which is preliminary data.</text>
</comment>
<evidence type="ECO:0000313" key="9">
    <source>
        <dbReference type="Proteomes" id="UP001262889"/>
    </source>
</evidence>
<keyword evidence="9" id="KW-1185">Reference proteome</keyword>
<proteinExistence type="predicted"/>
<dbReference type="PANTHER" id="PTHR43214">
    <property type="entry name" value="TWO-COMPONENT RESPONSE REGULATOR"/>
    <property type="match status" value="1"/>
</dbReference>
<evidence type="ECO:0000256" key="5">
    <source>
        <dbReference type="PROSITE-ProRule" id="PRU00169"/>
    </source>
</evidence>
<evidence type="ECO:0000259" key="6">
    <source>
        <dbReference type="PROSITE" id="PS50043"/>
    </source>
</evidence>